<dbReference type="GO" id="GO:0016020">
    <property type="term" value="C:membrane"/>
    <property type="evidence" value="ECO:0007669"/>
    <property type="project" value="InterPro"/>
</dbReference>
<dbReference type="InterPro" id="IPR001320">
    <property type="entry name" value="Iontro_rcpt_C"/>
</dbReference>
<dbReference type="Gene3D" id="1.10.287.70">
    <property type="match status" value="1"/>
</dbReference>
<gene>
    <name evidence="4" type="ORF">Pcinc_004324</name>
</gene>
<comment type="similarity">
    <text evidence="1">Belongs to the glutamate-gated ion channel (TC 1.A.10.1) family.</text>
</comment>
<dbReference type="AlphaFoldDB" id="A0AAE1GLL3"/>
<keyword evidence="5" id="KW-1185">Reference proteome</keyword>
<sequence>MVSLHGHITAGCHWLPKKDGGRLLVSTWLVASLVFMTCYSGILTAMLTLPRVNIPIDSLSDLVAQSRLPWRIEAGSMMFHYFQEAKEGVRKAVFDGKSGTFKDCWAARKNIATGKFAAICDRTTMKKAMSWDFRRNDDGGGETESEVGK</sequence>
<reference evidence="4" key="1">
    <citation type="submission" date="2023-10" db="EMBL/GenBank/DDBJ databases">
        <title>Genome assemblies of two species of porcelain crab, Petrolisthes cinctipes and Petrolisthes manimaculis (Anomura: Porcellanidae).</title>
        <authorList>
            <person name="Angst P."/>
        </authorList>
    </citation>
    <scope>NUCLEOTIDE SEQUENCE</scope>
    <source>
        <strain evidence="4">PB745_01</strain>
        <tissue evidence="4">Gill</tissue>
    </source>
</reference>
<name>A0AAE1GLL3_PETCI</name>
<keyword evidence="2" id="KW-0472">Membrane</keyword>
<proteinExistence type="inferred from homology"/>
<organism evidence="4 5">
    <name type="scientific">Petrolisthes cinctipes</name>
    <name type="common">Flat porcelain crab</name>
    <dbReference type="NCBI Taxonomy" id="88211"/>
    <lineage>
        <taxon>Eukaryota</taxon>
        <taxon>Metazoa</taxon>
        <taxon>Ecdysozoa</taxon>
        <taxon>Arthropoda</taxon>
        <taxon>Crustacea</taxon>
        <taxon>Multicrustacea</taxon>
        <taxon>Malacostraca</taxon>
        <taxon>Eumalacostraca</taxon>
        <taxon>Eucarida</taxon>
        <taxon>Decapoda</taxon>
        <taxon>Pleocyemata</taxon>
        <taxon>Anomura</taxon>
        <taxon>Galatheoidea</taxon>
        <taxon>Porcellanidae</taxon>
        <taxon>Petrolisthes</taxon>
    </lineage>
</organism>
<comment type="caution">
    <text evidence="4">The sequence shown here is derived from an EMBL/GenBank/DDBJ whole genome shotgun (WGS) entry which is preliminary data.</text>
</comment>
<protein>
    <recommendedName>
        <fullName evidence="3">Ionotropic glutamate receptor C-terminal domain-containing protein</fullName>
    </recommendedName>
</protein>
<evidence type="ECO:0000256" key="1">
    <source>
        <dbReference type="ARBA" id="ARBA00008685"/>
    </source>
</evidence>
<evidence type="ECO:0000313" key="4">
    <source>
        <dbReference type="EMBL" id="KAK3891783.1"/>
    </source>
</evidence>
<dbReference type="GO" id="GO:0015276">
    <property type="term" value="F:ligand-gated monoatomic ion channel activity"/>
    <property type="evidence" value="ECO:0007669"/>
    <property type="project" value="InterPro"/>
</dbReference>
<evidence type="ECO:0000259" key="3">
    <source>
        <dbReference type="Pfam" id="PF00060"/>
    </source>
</evidence>
<dbReference type="Pfam" id="PF00060">
    <property type="entry name" value="Lig_chan"/>
    <property type="match status" value="1"/>
</dbReference>
<evidence type="ECO:0000256" key="2">
    <source>
        <dbReference type="SAM" id="Phobius"/>
    </source>
</evidence>
<feature type="domain" description="Ionotropic glutamate receptor C-terminal" evidence="3">
    <location>
        <begin position="9"/>
        <end position="117"/>
    </location>
</feature>
<keyword evidence="2" id="KW-0812">Transmembrane</keyword>
<accession>A0AAE1GLL3</accession>
<keyword evidence="2" id="KW-1133">Transmembrane helix</keyword>
<dbReference type="Proteomes" id="UP001286313">
    <property type="component" value="Unassembled WGS sequence"/>
</dbReference>
<dbReference type="EMBL" id="JAWQEG010000303">
    <property type="protein sequence ID" value="KAK3891783.1"/>
    <property type="molecule type" value="Genomic_DNA"/>
</dbReference>
<feature type="transmembrane region" description="Helical" evidence="2">
    <location>
        <begin position="23"/>
        <end position="49"/>
    </location>
</feature>
<evidence type="ECO:0000313" key="5">
    <source>
        <dbReference type="Proteomes" id="UP001286313"/>
    </source>
</evidence>